<dbReference type="EMBL" id="LZPO01044978">
    <property type="protein sequence ID" value="OBS73661.1"/>
    <property type="molecule type" value="Genomic_DNA"/>
</dbReference>
<feature type="region of interest" description="Disordered" evidence="1">
    <location>
        <begin position="42"/>
        <end position="106"/>
    </location>
</feature>
<name>A0A1A6H5R8_NEOLE</name>
<gene>
    <name evidence="2" type="ORF">A6R68_15801</name>
</gene>
<organism evidence="2 3">
    <name type="scientific">Neotoma lepida</name>
    <name type="common">Desert woodrat</name>
    <dbReference type="NCBI Taxonomy" id="56216"/>
    <lineage>
        <taxon>Eukaryota</taxon>
        <taxon>Metazoa</taxon>
        <taxon>Chordata</taxon>
        <taxon>Craniata</taxon>
        <taxon>Vertebrata</taxon>
        <taxon>Euteleostomi</taxon>
        <taxon>Mammalia</taxon>
        <taxon>Eutheria</taxon>
        <taxon>Euarchontoglires</taxon>
        <taxon>Glires</taxon>
        <taxon>Rodentia</taxon>
        <taxon>Myomorpha</taxon>
        <taxon>Muroidea</taxon>
        <taxon>Cricetidae</taxon>
        <taxon>Neotominae</taxon>
        <taxon>Neotoma</taxon>
    </lineage>
</organism>
<protein>
    <submittedName>
        <fullName evidence="2">Uncharacterized protein</fullName>
    </submittedName>
</protein>
<evidence type="ECO:0000313" key="2">
    <source>
        <dbReference type="EMBL" id="OBS73661.1"/>
    </source>
</evidence>
<dbReference type="STRING" id="56216.A0A1A6H5R8"/>
<sequence length="106" mass="11877">METYDRSAVYQCPVSTWMKNKNAVSAPVLSLPEDLSLVMAQQGTKQSKNTLVQWNKTGPRPHSGFKQFPNGGYSSRNPTTSTTHQKTANKFHVRTKDESGLDDFKD</sequence>
<evidence type="ECO:0000313" key="3">
    <source>
        <dbReference type="Proteomes" id="UP000092124"/>
    </source>
</evidence>
<proteinExistence type="predicted"/>
<feature type="non-terminal residue" evidence="2">
    <location>
        <position position="106"/>
    </location>
</feature>
<feature type="compositionally biased region" description="Polar residues" evidence="1">
    <location>
        <begin position="42"/>
        <end position="56"/>
    </location>
</feature>
<reference evidence="2 3" key="1">
    <citation type="submission" date="2016-06" db="EMBL/GenBank/DDBJ databases">
        <title>The Draft Genome Sequence and Annotation of the Desert Woodrat Neotoma lepida.</title>
        <authorList>
            <person name="Campbell M."/>
            <person name="Oakeson K.F."/>
            <person name="Yandell M."/>
            <person name="Halpert J.R."/>
            <person name="Dearing D."/>
        </authorList>
    </citation>
    <scope>NUCLEOTIDE SEQUENCE [LARGE SCALE GENOMIC DNA]</scope>
    <source>
        <strain evidence="2">417</strain>
        <tissue evidence="2">Liver</tissue>
    </source>
</reference>
<feature type="compositionally biased region" description="Polar residues" evidence="1">
    <location>
        <begin position="72"/>
        <end position="86"/>
    </location>
</feature>
<keyword evidence="3" id="KW-1185">Reference proteome</keyword>
<feature type="compositionally biased region" description="Basic and acidic residues" evidence="1">
    <location>
        <begin position="94"/>
        <end position="106"/>
    </location>
</feature>
<evidence type="ECO:0000256" key="1">
    <source>
        <dbReference type="SAM" id="MobiDB-lite"/>
    </source>
</evidence>
<dbReference type="OrthoDB" id="21204at2759"/>
<dbReference type="Proteomes" id="UP000092124">
    <property type="component" value="Unassembled WGS sequence"/>
</dbReference>
<comment type="caution">
    <text evidence="2">The sequence shown here is derived from an EMBL/GenBank/DDBJ whole genome shotgun (WGS) entry which is preliminary data.</text>
</comment>
<dbReference type="AlphaFoldDB" id="A0A1A6H5R8"/>
<accession>A0A1A6H5R8</accession>